<dbReference type="PANTHER" id="PTHR36566">
    <property type="entry name" value="NICKEL INSERTION PROTEIN-RELATED"/>
    <property type="match status" value="1"/>
</dbReference>
<dbReference type="Pfam" id="PF01969">
    <property type="entry name" value="Ni_insertion"/>
    <property type="match status" value="1"/>
</dbReference>
<accession>A0A9W6G0P8</accession>
<dbReference type="NCBIfam" id="TIGR00299">
    <property type="entry name" value="nickel pincer cofactor biosynthesis protein LarC"/>
    <property type="match status" value="1"/>
</dbReference>
<keyword evidence="2" id="KW-0456">Lyase</keyword>
<name>A0A9W6G0P8_9BACT</name>
<evidence type="ECO:0000256" key="2">
    <source>
        <dbReference type="HAMAP-Rule" id="MF_01074"/>
    </source>
</evidence>
<proteinExistence type="inferred from homology"/>
<evidence type="ECO:0000256" key="1">
    <source>
        <dbReference type="ARBA" id="ARBA00022596"/>
    </source>
</evidence>
<evidence type="ECO:0000313" key="3">
    <source>
        <dbReference type="EMBL" id="GLI38228.1"/>
    </source>
</evidence>
<keyword evidence="1 2" id="KW-0533">Nickel</keyword>
<dbReference type="Gene3D" id="3.30.70.1380">
    <property type="entry name" value="Transcriptional regulatory protein pf0864 domain like"/>
    <property type="match status" value="1"/>
</dbReference>
<dbReference type="PANTHER" id="PTHR36566:SF1">
    <property type="entry name" value="PYRIDINIUM-3,5-BISTHIOCARBOXYLIC ACID MONONUCLEOTIDE NICKEL INSERTION PROTEIN"/>
    <property type="match status" value="1"/>
</dbReference>
<reference evidence="3" key="1">
    <citation type="submission" date="2022-12" db="EMBL/GenBank/DDBJ databases">
        <title>Reference genome sequencing for broad-spectrum identification of bacterial and archaeal isolates by mass spectrometry.</title>
        <authorList>
            <person name="Sekiguchi Y."/>
            <person name="Tourlousse D.M."/>
        </authorList>
    </citation>
    <scope>NUCLEOTIDE SEQUENCE</scope>
    <source>
        <strain evidence="3">H2</strain>
    </source>
</reference>
<dbReference type="GO" id="GO:0016151">
    <property type="term" value="F:nickel cation binding"/>
    <property type="evidence" value="ECO:0007669"/>
    <property type="project" value="UniProtKB-UniRule"/>
</dbReference>
<organism evidence="3 4">
    <name type="scientific">Geobacter hydrogenophilus</name>
    <dbReference type="NCBI Taxonomy" id="40983"/>
    <lineage>
        <taxon>Bacteria</taxon>
        <taxon>Pseudomonadati</taxon>
        <taxon>Thermodesulfobacteriota</taxon>
        <taxon>Desulfuromonadia</taxon>
        <taxon>Geobacterales</taxon>
        <taxon>Geobacteraceae</taxon>
        <taxon>Geobacter</taxon>
    </lineage>
</organism>
<dbReference type="AlphaFoldDB" id="A0A9W6G0P8"/>
<comment type="caution">
    <text evidence="3">The sequence shown here is derived from an EMBL/GenBank/DDBJ whole genome shotgun (WGS) entry which is preliminary data.</text>
</comment>
<dbReference type="HAMAP" id="MF_01074">
    <property type="entry name" value="LarC"/>
    <property type="match status" value="1"/>
</dbReference>
<dbReference type="Proteomes" id="UP001144352">
    <property type="component" value="Unassembled WGS sequence"/>
</dbReference>
<dbReference type="InterPro" id="IPR002822">
    <property type="entry name" value="Ni_insertion"/>
</dbReference>
<sequence length="390" mass="41990">MKILYCDCFAGIAGDMTVAALLDLGVPFEVVRDAVECLPLPHSSYSLAVERTSRKGIAAARFVVRVEEHQPHRHYADIAAMIEESTLAEGVKEKAQRIFFRLAEAEAKVHGVEIGRVHFHEVGAVDSIVDIVGAAAALEWLGIDAVHAAPLPLGSGFVETAHGRLPVPAPATAELLRGLPIHGEAGAGERVTPTGAAILAALATGFGRAPAMTVTGVGCGAGTKDFDDIPNVLRLFVGEAEGGLLRDEVCIIETHIDDMNPEILGHVLERLMEAGALDAAFSPLQMKKNRPAVKLTVIARPGQRDELASLVLRETSAIGVRFYPASRLKFSRAKEERSTSLGPVTVKVIRDGERVVRVTPEYDACRRIAVEREMPLLEVYRIVERETGEP</sequence>
<dbReference type="EMBL" id="BSDS01000001">
    <property type="protein sequence ID" value="GLI38228.1"/>
    <property type="molecule type" value="Genomic_DNA"/>
</dbReference>
<dbReference type="GO" id="GO:0016829">
    <property type="term" value="F:lyase activity"/>
    <property type="evidence" value="ECO:0007669"/>
    <property type="project" value="UniProtKB-UniRule"/>
</dbReference>
<protein>
    <recommendedName>
        <fullName evidence="2">Putative nickel insertion protein</fullName>
    </recommendedName>
</protein>
<dbReference type="RefSeq" id="WP_214186027.1">
    <property type="nucleotide sequence ID" value="NZ_BSDS01000001.1"/>
</dbReference>
<evidence type="ECO:0000313" key="4">
    <source>
        <dbReference type="Proteomes" id="UP001144352"/>
    </source>
</evidence>
<dbReference type="Gene3D" id="3.10.20.300">
    <property type="entry name" value="mk0293 like domain"/>
    <property type="match status" value="1"/>
</dbReference>
<keyword evidence="4" id="KW-1185">Reference proteome</keyword>
<gene>
    <name evidence="3" type="ORF">GHYDROH2_17290</name>
</gene>
<comment type="similarity">
    <text evidence="2">Belongs to the LarC family.</text>
</comment>